<name>J9GH90_9ZZZZ</name>
<reference evidence="1" key="1">
    <citation type="journal article" date="2012" name="PLoS ONE">
        <title>Gene sets for utilization of primary and secondary nutrition supplies in the distal gut of endangered iberian lynx.</title>
        <authorList>
            <person name="Alcaide M."/>
            <person name="Messina E."/>
            <person name="Richter M."/>
            <person name="Bargiela R."/>
            <person name="Peplies J."/>
            <person name="Huws S.A."/>
            <person name="Newbold C.J."/>
            <person name="Golyshin P.N."/>
            <person name="Simon M.A."/>
            <person name="Lopez G."/>
            <person name="Yakimov M.M."/>
            <person name="Ferrer M."/>
        </authorList>
    </citation>
    <scope>NUCLEOTIDE SEQUENCE</scope>
</reference>
<proteinExistence type="predicted"/>
<comment type="caution">
    <text evidence="1">The sequence shown here is derived from an EMBL/GenBank/DDBJ whole genome shotgun (WGS) entry which is preliminary data.</text>
</comment>
<evidence type="ECO:0000313" key="1">
    <source>
        <dbReference type="EMBL" id="EJX01223.1"/>
    </source>
</evidence>
<dbReference type="EMBL" id="AMCI01003043">
    <property type="protein sequence ID" value="EJX01223.1"/>
    <property type="molecule type" value="Genomic_DNA"/>
</dbReference>
<gene>
    <name evidence="1" type="ORF">EVA_10674</name>
</gene>
<sequence>MVIIVKNNAQKTYSGTLSINRKTNAKGIDRRFDILVSSWKYFILPSAKTSVDMGGNRHPKVLVNNMIATKV</sequence>
<protein>
    <submittedName>
        <fullName evidence="1">Uncharacterized protein</fullName>
    </submittedName>
</protein>
<organism evidence="1">
    <name type="scientific">gut metagenome</name>
    <dbReference type="NCBI Taxonomy" id="749906"/>
    <lineage>
        <taxon>unclassified sequences</taxon>
        <taxon>metagenomes</taxon>
        <taxon>organismal metagenomes</taxon>
    </lineage>
</organism>
<dbReference type="AlphaFoldDB" id="J9GH90"/>
<accession>J9GH90</accession>